<gene>
    <name evidence="2" type="ORF">B0H65DRAFT_525220</name>
</gene>
<organism evidence="2 3">
    <name type="scientific">Neurospora tetraspora</name>
    <dbReference type="NCBI Taxonomy" id="94610"/>
    <lineage>
        <taxon>Eukaryota</taxon>
        <taxon>Fungi</taxon>
        <taxon>Dikarya</taxon>
        <taxon>Ascomycota</taxon>
        <taxon>Pezizomycotina</taxon>
        <taxon>Sordariomycetes</taxon>
        <taxon>Sordariomycetidae</taxon>
        <taxon>Sordariales</taxon>
        <taxon>Sordariaceae</taxon>
        <taxon>Neurospora</taxon>
    </lineage>
</organism>
<reference evidence="2" key="2">
    <citation type="submission" date="2023-06" db="EMBL/GenBank/DDBJ databases">
        <authorList>
            <consortium name="Lawrence Berkeley National Laboratory"/>
            <person name="Haridas S."/>
            <person name="Hensen N."/>
            <person name="Bonometti L."/>
            <person name="Westerberg I."/>
            <person name="Brannstrom I.O."/>
            <person name="Guillou S."/>
            <person name="Cros-Aarteil S."/>
            <person name="Calhoun S."/>
            <person name="Kuo A."/>
            <person name="Mondo S."/>
            <person name="Pangilinan J."/>
            <person name="Riley R."/>
            <person name="Labutti K."/>
            <person name="Andreopoulos B."/>
            <person name="Lipzen A."/>
            <person name="Chen C."/>
            <person name="Yanf M."/>
            <person name="Daum C."/>
            <person name="Ng V."/>
            <person name="Clum A."/>
            <person name="Steindorff A."/>
            <person name="Ohm R."/>
            <person name="Martin F."/>
            <person name="Silar P."/>
            <person name="Natvig D."/>
            <person name="Lalanne C."/>
            <person name="Gautier V."/>
            <person name="Ament-Velasquez S.L."/>
            <person name="Kruys A."/>
            <person name="Hutchinson M.I."/>
            <person name="Powell A.J."/>
            <person name="Barry K."/>
            <person name="Miller A.N."/>
            <person name="Grigoriev I.V."/>
            <person name="Debuchy R."/>
            <person name="Gladieux P."/>
            <person name="Thoren M.H."/>
            <person name="Johannesson H."/>
        </authorList>
    </citation>
    <scope>NUCLEOTIDE SEQUENCE</scope>
    <source>
        <strain evidence="2">CBS 560.94</strain>
    </source>
</reference>
<evidence type="ECO:0000256" key="1">
    <source>
        <dbReference type="SAM" id="MobiDB-lite"/>
    </source>
</evidence>
<dbReference type="Proteomes" id="UP001278500">
    <property type="component" value="Unassembled WGS sequence"/>
</dbReference>
<reference evidence="2" key="1">
    <citation type="journal article" date="2023" name="Mol. Phylogenet. Evol.">
        <title>Genome-scale phylogeny and comparative genomics of the fungal order Sordariales.</title>
        <authorList>
            <person name="Hensen N."/>
            <person name="Bonometti L."/>
            <person name="Westerberg I."/>
            <person name="Brannstrom I.O."/>
            <person name="Guillou S."/>
            <person name="Cros-Aarteil S."/>
            <person name="Calhoun S."/>
            <person name="Haridas S."/>
            <person name="Kuo A."/>
            <person name="Mondo S."/>
            <person name="Pangilinan J."/>
            <person name="Riley R."/>
            <person name="LaButti K."/>
            <person name="Andreopoulos B."/>
            <person name="Lipzen A."/>
            <person name="Chen C."/>
            <person name="Yan M."/>
            <person name="Daum C."/>
            <person name="Ng V."/>
            <person name="Clum A."/>
            <person name="Steindorff A."/>
            <person name="Ohm R.A."/>
            <person name="Martin F."/>
            <person name="Silar P."/>
            <person name="Natvig D.O."/>
            <person name="Lalanne C."/>
            <person name="Gautier V."/>
            <person name="Ament-Velasquez S.L."/>
            <person name="Kruys A."/>
            <person name="Hutchinson M.I."/>
            <person name="Powell A.J."/>
            <person name="Barry K."/>
            <person name="Miller A.N."/>
            <person name="Grigoriev I.V."/>
            <person name="Debuchy R."/>
            <person name="Gladieux P."/>
            <person name="Hiltunen Thoren M."/>
            <person name="Johannesson H."/>
        </authorList>
    </citation>
    <scope>NUCLEOTIDE SEQUENCE</scope>
    <source>
        <strain evidence="2">CBS 560.94</strain>
    </source>
</reference>
<accession>A0AAE0JFX5</accession>
<comment type="caution">
    <text evidence="2">The sequence shown here is derived from an EMBL/GenBank/DDBJ whole genome shotgun (WGS) entry which is preliminary data.</text>
</comment>
<feature type="compositionally biased region" description="Basic residues" evidence="1">
    <location>
        <begin position="71"/>
        <end position="84"/>
    </location>
</feature>
<evidence type="ECO:0000313" key="2">
    <source>
        <dbReference type="EMBL" id="KAK3345360.1"/>
    </source>
</evidence>
<dbReference type="AlphaFoldDB" id="A0AAE0JFX5"/>
<keyword evidence="3" id="KW-1185">Reference proteome</keyword>
<evidence type="ECO:0000313" key="3">
    <source>
        <dbReference type="Proteomes" id="UP001278500"/>
    </source>
</evidence>
<sequence length="464" mass="53496">MPPPIQVEVRRRASELGITPSSASNPAGQQHPWPGVYLEGPEIGIDDHWMQFRMLEVLNPVGRRRSEPGRGRRPRSRPRPRPAHRTIQEPAFPPGERMSYFSRRNRSVWSGLSSRSVSLSPPPPPTRSWTPTGSPIRTPAGTRTRMLTGMQRQMDEELFGAIHRARIRTTPQERWFEAWKHHKKNRIRSRADYKFLMEQIEPLTQLGEEQEKLEFAMQNLSNSRRKQGLRIWFRMWVAWVPRRSAASNDEESEHKLDEISREMVERDRVWLRWEKQACAIEDGGAVVDRDLEEEEIKAMLEKQELWAYELDKLDISSQVAWEMQINHGVGWAILGHDDDGHGQYLVGEPGDLIVPAFNEEDLLELPELWIQVAPGKAGPANEDTPMGKEGRIVTSHPPFLPICIVFDGLRLYRAGKLYAGYIEYRTDDLEYENAPRARLILCVHRHGRKLGQGNGSTYGEEYVL</sequence>
<name>A0AAE0JFX5_9PEZI</name>
<dbReference type="GeneID" id="87865980"/>
<feature type="region of interest" description="Disordered" evidence="1">
    <location>
        <begin position="113"/>
        <end position="141"/>
    </location>
</feature>
<protein>
    <submittedName>
        <fullName evidence="2">Uncharacterized protein</fullName>
    </submittedName>
</protein>
<dbReference type="EMBL" id="JAUEPP010000004">
    <property type="protein sequence ID" value="KAK3345360.1"/>
    <property type="molecule type" value="Genomic_DNA"/>
</dbReference>
<proteinExistence type="predicted"/>
<dbReference type="RefSeq" id="XP_062681973.1">
    <property type="nucleotide sequence ID" value="XM_062828826.1"/>
</dbReference>
<feature type="region of interest" description="Disordered" evidence="1">
    <location>
        <begin position="63"/>
        <end position="98"/>
    </location>
</feature>